<evidence type="ECO:0000256" key="7">
    <source>
        <dbReference type="ARBA" id="ARBA00023136"/>
    </source>
</evidence>
<feature type="transmembrane region" description="Helical" evidence="8">
    <location>
        <begin position="224"/>
        <end position="245"/>
    </location>
</feature>
<evidence type="ECO:0000256" key="3">
    <source>
        <dbReference type="ARBA" id="ARBA00022475"/>
    </source>
</evidence>
<keyword evidence="5" id="KW-0862">Zinc</keyword>
<feature type="transmembrane region" description="Helical" evidence="8">
    <location>
        <begin position="80"/>
        <end position="100"/>
    </location>
</feature>
<feature type="transmembrane region" description="Helical" evidence="8">
    <location>
        <begin position="20"/>
        <end position="40"/>
    </location>
</feature>
<accession>A0ABW3PHH9</accession>
<comment type="caution">
    <text evidence="9">The sequence shown here is derived from an EMBL/GenBank/DDBJ whole genome shotgun (WGS) entry which is preliminary data.</text>
</comment>
<protein>
    <submittedName>
        <fullName evidence="9">ZIP family metal transporter</fullName>
    </submittedName>
</protein>
<dbReference type="PANTHER" id="PTHR11040:SF211">
    <property type="entry name" value="ZINC TRANSPORTER ZIP11"/>
    <property type="match status" value="1"/>
</dbReference>
<evidence type="ECO:0000256" key="6">
    <source>
        <dbReference type="ARBA" id="ARBA00022989"/>
    </source>
</evidence>
<feature type="transmembrane region" description="Helical" evidence="8">
    <location>
        <begin position="161"/>
        <end position="184"/>
    </location>
</feature>
<keyword evidence="3" id="KW-1003">Cell membrane</keyword>
<gene>
    <name evidence="9" type="ORF">ACFQ22_06440</name>
</gene>
<sequence>MKGATDVTYLLKFSPWQQALLATLFTWGVTALGATFVFGFKTIRDSALAIMYGFAAGVMIAASFWSLLDPAIELARELDKVPWLVVSSGFILGGLLLYLADKAIPLLQINQQAKHQPSRKVKQTILLVFSITLHNIPEGLAVGVAFGAIQAASGTQHLNMLLAAVTVAIGIGLQNFPEGAAVAIPLRQNGMSRTKAFFYGQASGMVEPVAGILGALLVTYVNQILPYALAFAAGAMIYVACKELIPEAHARTKAESHWAILGIMAGFTLMMVLDVALG</sequence>
<keyword evidence="6 8" id="KW-1133">Transmembrane helix</keyword>
<dbReference type="Pfam" id="PF02535">
    <property type="entry name" value="Zip"/>
    <property type="match status" value="1"/>
</dbReference>
<keyword evidence="7 8" id="KW-0472">Membrane</keyword>
<keyword evidence="10" id="KW-1185">Reference proteome</keyword>
<dbReference type="InterPro" id="IPR003689">
    <property type="entry name" value="ZIP"/>
</dbReference>
<evidence type="ECO:0000313" key="10">
    <source>
        <dbReference type="Proteomes" id="UP001597156"/>
    </source>
</evidence>
<name>A0ABW3PHH9_9LACO</name>
<keyword evidence="4 8" id="KW-0812">Transmembrane</keyword>
<evidence type="ECO:0000256" key="4">
    <source>
        <dbReference type="ARBA" id="ARBA00022692"/>
    </source>
</evidence>
<feature type="transmembrane region" description="Helical" evidence="8">
    <location>
        <begin position="257"/>
        <end position="277"/>
    </location>
</feature>
<evidence type="ECO:0000256" key="8">
    <source>
        <dbReference type="SAM" id="Phobius"/>
    </source>
</evidence>
<feature type="transmembrane region" description="Helical" evidence="8">
    <location>
        <begin position="196"/>
        <end position="218"/>
    </location>
</feature>
<comment type="similarity">
    <text evidence="2">Belongs to the ZIP transporter (TC 2.A.5) family.</text>
</comment>
<evidence type="ECO:0000256" key="1">
    <source>
        <dbReference type="ARBA" id="ARBA00004651"/>
    </source>
</evidence>
<reference evidence="10" key="1">
    <citation type="journal article" date="2019" name="Int. J. Syst. Evol. Microbiol.">
        <title>The Global Catalogue of Microorganisms (GCM) 10K type strain sequencing project: providing services to taxonomists for standard genome sequencing and annotation.</title>
        <authorList>
            <consortium name="The Broad Institute Genomics Platform"/>
            <consortium name="The Broad Institute Genome Sequencing Center for Infectious Disease"/>
            <person name="Wu L."/>
            <person name="Ma J."/>
        </authorList>
    </citation>
    <scope>NUCLEOTIDE SEQUENCE [LARGE SCALE GENOMIC DNA]</scope>
    <source>
        <strain evidence="10">CCUG 71848</strain>
    </source>
</reference>
<evidence type="ECO:0000256" key="2">
    <source>
        <dbReference type="ARBA" id="ARBA00006939"/>
    </source>
</evidence>
<dbReference type="EMBL" id="JBHTLH010000018">
    <property type="protein sequence ID" value="MFD1124987.1"/>
    <property type="molecule type" value="Genomic_DNA"/>
</dbReference>
<dbReference type="RefSeq" id="WP_191981322.1">
    <property type="nucleotide sequence ID" value="NZ_JBHTLH010000018.1"/>
</dbReference>
<proteinExistence type="inferred from homology"/>
<comment type="subcellular location">
    <subcellularLocation>
        <location evidence="1">Cell membrane</location>
        <topology evidence="1">Multi-pass membrane protein</topology>
    </subcellularLocation>
</comment>
<evidence type="ECO:0000313" key="9">
    <source>
        <dbReference type="EMBL" id="MFD1124987.1"/>
    </source>
</evidence>
<feature type="transmembrane region" description="Helical" evidence="8">
    <location>
        <begin position="47"/>
        <end position="68"/>
    </location>
</feature>
<dbReference type="Proteomes" id="UP001597156">
    <property type="component" value="Unassembled WGS sequence"/>
</dbReference>
<evidence type="ECO:0000256" key="5">
    <source>
        <dbReference type="ARBA" id="ARBA00022833"/>
    </source>
</evidence>
<organism evidence="9 10">
    <name type="scientific">Lentilactobacillus raoultii</name>
    <dbReference type="NCBI Taxonomy" id="1987503"/>
    <lineage>
        <taxon>Bacteria</taxon>
        <taxon>Bacillati</taxon>
        <taxon>Bacillota</taxon>
        <taxon>Bacilli</taxon>
        <taxon>Lactobacillales</taxon>
        <taxon>Lactobacillaceae</taxon>
        <taxon>Lentilactobacillus</taxon>
    </lineage>
</organism>
<feature type="transmembrane region" description="Helical" evidence="8">
    <location>
        <begin position="124"/>
        <end position="149"/>
    </location>
</feature>
<dbReference type="PANTHER" id="PTHR11040">
    <property type="entry name" value="ZINC/IRON TRANSPORTER"/>
    <property type="match status" value="1"/>
</dbReference>